<proteinExistence type="predicted"/>
<organism evidence="3 4">
    <name type="scientific">Tumidithrix elongata BACA0141</name>
    <dbReference type="NCBI Taxonomy" id="2716417"/>
    <lineage>
        <taxon>Bacteria</taxon>
        <taxon>Bacillati</taxon>
        <taxon>Cyanobacteriota</taxon>
        <taxon>Cyanophyceae</taxon>
        <taxon>Pseudanabaenales</taxon>
        <taxon>Pseudanabaenaceae</taxon>
        <taxon>Tumidithrix</taxon>
        <taxon>Tumidithrix elongata</taxon>
    </lineage>
</organism>
<evidence type="ECO:0000256" key="1">
    <source>
        <dbReference type="ARBA" id="ARBA00022679"/>
    </source>
</evidence>
<protein>
    <submittedName>
        <fullName evidence="3">GNAT family N-acetyltransferase</fullName>
    </submittedName>
</protein>
<feature type="domain" description="N-acetyltransferase" evidence="2">
    <location>
        <begin position="36"/>
        <end position="202"/>
    </location>
</feature>
<keyword evidence="4" id="KW-1185">Reference proteome</keyword>
<reference evidence="3" key="1">
    <citation type="submission" date="2024-01" db="EMBL/GenBank/DDBJ databases">
        <title>Bank of Algae and Cyanobacteria of the Azores (BACA) strain genomes.</title>
        <authorList>
            <person name="Luz R."/>
            <person name="Cordeiro R."/>
            <person name="Fonseca A."/>
            <person name="Goncalves V."/>
        </authorList>
    </citation>
    <scope>NUCLEOTIDE SEQUENCE</scope>
    <source>
        <strain evidence="3">BACA0141</strain>
    </source>
</reference>
<dbReference type="InterPro" id="IPR016181">
    <property type="entry name" value="Acyl_CoA_acyltransferase"/>
</dbReference>
<name>A0AAW9Q3H7_9CYAN</name>
<dbReference type="SUPFAM" id="SSF55729">
    <property type="entry name" value="Acyl-CoA N-acyltransferases (Nat)"/>
    <property type="match status" value="1"/>
</dbReference>
<dbReference type="PROSITE" id="PS51186">
    <property type="entry name" value="GNAT"/>
    <property type="match status" value="1"/>
</dbReference>
<dbReference type="Pfam" id="PF00583">
    <property type="entry name" value="Acetyltransf_1"/>
    <property type="match status" value="1"/>
</dbReference>
<dbReference type="Gene3D" id="3.40.630.30">
    <property type="match status" value="1"/>
</dbReference>
<gene>
    <name evidence="3" type="ORF">V2H45_13720</name>
</gene>
<evidence type="ECO:0000313" key="4">
    <source>
        <dbReference type="Proteomes" id="UP001333818"/>
    </source>
</evidence>
<dbReference type="CDD" id="cd04301">
    <property type="entry name" value="NAT_SF"/>
    <property type="match status" value="1"/>
</dbReference>
<dbReference type="PANTHER" id="PTHR13947">
    <property type="entry name" value="GNAT FAMILY N-ACETYLTRANSFERASE"/>
    <property type="match status" value="1"/>
</dbReference>
<sequence>MIAQDVNIPEDLEIGLGLPEPLRAEAAEMFYEAFGQKIQPLFGSKESAVAIFRKAIDPELTMVALCQDRFVGLAGLRYDDRSFLQFNLSIFTEELGTIKGTLSFFLYTSFKHRVRQGELFLDALIVKDSARGQGIGTFLLQEIFEFARQNQFDRIRLDVAAANSSARRLYERMGFTCFKTRSYLYLQRIVGATAIGMMQKQMN</sequence>
<dbReference type="InterPro" id="IPR000182">
    <property type="entry name" value="GNAT_dom"/>
</dbReference>
<dbReference type="Proteomes" id="UP001333818">
    <property type="component" value="Unassembled WGS sequence"/>
</dbReference>
<comment type="caution">
    <text evidence="3">The sequence shown here is derived from an EMBL/GenBank/DDBJ whole genome shotgun (WGS) entry which is preliminary data.</text>
</comment>
<dbReference type="InterPro" id="IPR050769">
    <property type="entry name" value="NAT_camello-type"/>
</dbReference>
<evidence type="ECO:0000259" key="2">
    <source>
        <dbReference type="PROSITE" id="PS51186"/>
    </source>
</evidence>
<accession>A0AAW9Q3H7</accession>
<keyword evidence="1" id="KW-0808">Transferase</keyword>
<dbReference type="AlphaFoldDB" id="A0AAW9Q3H7"/>
<dbReference type="EMBL" id="JAZBJZ010000053">
    <property type="protein sequence ID" value="MEE3717795.1"/>
    <property type="molecule type" value="Genomic_DNA"/>
</dbReference>
<dbReference type="GO" id="GO:0008080">
    <property type="term" value="F:N-acetyltransferase activity"/>
    <property type="evidence" value="ECO:0007669"/>
    <property type="project" value="InterPro"/>
</dbReference>
<evidence type="ECO:0000313" key="3">
    <source>
        <dbReference type="EMBL" id="MEE3717795.1"/>
    </source>
</evidence>
<dbReference type="RefSeq" id="WP_330484226.1">
    <property type="nucleotide sequence ID" value="NZ_JAZBJZ010000053.1"/>
</dbReference>
<dbReference type="PANTHER" id="PTHR13947:SF37">
    <property type="entry name" value="LD18367P"/>
    <property type="match status" value="1"/>
</dbReference>